<sequence>MELSLPLLALAIALPGLALFSAGFLWQKAGRQALLNRIEEQQQQFQQQLQEQQLEQVRLQERNTNLQQHNAQQQQWLEQARHDAAQQQAEWGQQLQNLQRQLATEREARLQEQKHADEKLALLAENKTQLLQEFENLSQKIFEHKQKQFGEQSQKGLESLLNPFKEQLEGLRKKVDDVYVADAKDRSALKTQIEQLHQLNQQMTAEAHALTTALRGEKKTQGNWGEMVLERVLERSGLRNGEEYVREQNLQDDNGKIYRPDVVVNLPEGKHIVIDSKVSLNAYTDYVNAATDEERTQASRRHCDAVRNHIRTLSDKAYQTLPDLNAPDFVFLFMPVEPAFMLAFQQDEQLFNDAFERRIVVVTPTTLLATLRTVASLWTLERRNRSTEKLAEQAAKVYDKLVSVVERFEKVGSQLNTVQKTYDDAWNAMKSGRGNLLSQSEKFLQLGVRVKKELARDLAEEALEQDGQLLPADNDH</sequence>
<accession>A0A9X7UXK7</accession>
<evidence type="ECO:0000256" key="2">
    <source>
        <dbReference type="ARBA" id="ARBA00009840"/>
    </source>
</evidence>
<name>A0A9X7UXK7_9GAMM</name>
<dbReference type="PANTHER" id="PTHR30563">
    <property type="entry name" value="DNA RECOMBINATION PROTEIN RMUC"/>
    <property type="match status" value="1"/>
</dbReference>
<keyword evidence="4" id="KW-0233">DNA recombination</keyword>
<dbReference type="InterPro" id="IPR003798">
    <property type="entry name" value="DNA_recombination_RmuC"/>
</dbReference>
<dbReference type="AlphaFoldDB" id="A0A9X7UXK7"/>
<proteinExistence type="inferred from homology"/>
<reference evidence="6 7" key="1">
    <citation type="submission" date="2019-11" db="EMBL/GenBank/DDBJ databases">
        <title>Venatorbacter sp. nov. a predator of Campylobacter and other Gram-negative bacteria.</title>
        <authorList>
            <person name="Saeedi A."/>
            <person name="Cummings N.J."/>
            <person name="Connerton I.F."/>
            <person name="Connerton P.L."/>
        </authorList>
    </citation>
    <scope>NUCLEOTIDE SEQUENCE [LARGE SCALE GENOMIC DNA]</scope>
    <source>
        <strain evidence="6">XL5</strain>
    </source>
</reference>
<evidence type="ECO:0000256" key="3">
    <source>
        <dbReference type="ARBA" id="ARBA00023054"/>
    </source>
</evidence>
<gene>
    <name evidence="6" type="primary">rmuC</name>
    <name evidence="6" type="ORF">GJQ55_10600</name>
</gene>
<dbReference type="KEGG" id="vcw:GJQ55_10600"/>
<evidence type="ECO:0000313" key="6">
    <source>
        <dbReference type="EMBL" id="QQD24892.1"/>
    </source>
</evidence>
<dbReference type="RefSeq" id="WP_228344953.1">
    <property type="nucleotide sequence ID" value="NZ_CP046056.1"/>
</dbReference>
<comment type="function">
    <text evidence="1">Involved in DNA recombination.</text>
</comment>
<protein>
    <submittedName>
        <fullName evidence="6">DNA recombination protein RmuC</fullName>
    </submittedName>
</protein>
<evidence type="ECO:0000256" key="4">
    <source>
        <dbReference type="ARBA" id="ARBA00023172"/>
    </source>
</evidence>
<evidence type="ECO:0000256" key="1">
    <source>
        <dbReference type="ARBA" id="ARBA00003416"/>
    </source>
</evidence>
<dbReference type="PANTHER" id="PTHR30563:SF0">
    <property type="entry name" value="DNA RECOMBINATION PROTEIN RMUC"/>
    <property type="match status" value="1"/>
</dbReference>
<dbReference type="Proteomes" id="UP000596074">
    <property type="component" value="Chromosome"/>
</dbReference>
<comment type="similarity">
    <text evidence="2">Belongs to the RmuC family.</text>
</comment>
<keyword evidence="3 5" id="KW-0175">Coiled coil</keyword>
<dbReference type="Pfam" id="PF02646">
    <property type="entry name" value="RmuC"/>
    <property type="match status" value="1"/>
</dbReference>
<evidence type="ECO:0000313" key="7">
    <source>
        <dbReference type="Proteomes" id="UP000596074"/>
    </source>
</evidence>
<feature type="coiled-coil region" evidence="5">
    <location>
        <begin position="31"/>
        <end position="147"/>
    </location>
</feature>
<dbReference type="GO" id="GO:0006310">
    <property type="term" value="P:DNA recombination"/>
    <property type="evidence" value="ECO:0007669"/>
    <property type="project" value="UniProtKB-KW"/>
</dbReference>
<keyword evidence="7" id="KW-1185">Reference proteome</keyword>
<evidence type="ECO:0000256" key="5">
    <source>
        <dbReference type="SAM" id="Coils"/>
    </source>
</evidence>
<organism evidence="6 7">
    <name type="scientific">Venatoribacter cucullus</name>
    <dbReference type="NCBI Taxonomy" id="2661630"/>
    <lineage>
        <taxon>Bacteria</taxon>
        <taxon>Pseudomonadati</taxon>
        <taxon>Pseudomonadota</taxon>
        <taxon>Gammaproteobacteria</taxon>
        <taxon>Oceanospirillales</taxon>
        <taxon>Oceanospirillaceae</taxon>
        <taxon>Venatoribacter</taxon>
    </lineage>
</organism>
<dbReference type="EMBL" id="CP046056">
    <property type="protein sequence ID" value="QQD24892.1"/>
    <property type="molecule type" value="Genomic_DNA"/>
</dbReference>